<organism evidence="1">
    <name type="scientific">Rhizophora mucronata</name>
    <name type="common">Asiatic mangrove</name>
    <dbReference type="NCBI Taxonomy" id="61149"/>
    <lineage>
        <taxon>Eukaryota</taxon>
        <taxon>Viridiplantae</taxon>
        <taxon>Streptophyta</taxon>
        <taxon>Embryophyta</taxon>
        <taxon>Tracheophyta</taxon>
        <taxon>Spermatophyta</taxon>
        <taxon>Magnoliopsida</taxon>
        <taxon>eudicotyledons</taxon>
        <taxon>Gunneridae</taxon>
        <taxon>Pentapetalae</taxon>
        <taxon>rosids</taxon>
        <taxon>fabids</taxon>
        <taxon>Malpighiales</taxon>
        <taxon>Rhizophoraceae</taxon>
        <taxon>Rhizophora</taxon>
    </lineage>
</organism>
<evidence type="ECO:0000313" key="1">
    <source>
        <dbReference type="EMBL" id="MBX69397.1"/>
    </source>
</evidence>
<reference evidence="1" key="1">
    <citation type="submission" date="2018-02" db="EMBL/GenBank/DDBJ databases">
        <title>Rhizophora mucronata_Transcriptome.</title>
        <authorList>
            <person name="Meera S.P."/>
            <person name="Sreeshan A."/>
            <person name="Augustine A."/>
        </authorList>
    </citation>
    <scope>NUCLEOTIDE SEQUENCE</scope>
    <source>
        <tissue evidence="1">Leaf</tissue>
    </source>
</reference>
<dbReference type="EMBL" id="GGEC01088913">
    <property type="protein sequence ID" value="MBX69397.1"/>
    <property type="molecule type" value="Transcribed_RNA"/>
</dbReference>
<accession>A0A2P2QR01</accession>
<dbReference type="AlphaFoldDB" id="A0A2P2QR01"/>
<proteinExistence type="predicted"/>
<sequence length="25" mass="2945">MQLWLISHLLKGNSEMERFSKAGRI</sequence>
<protein>
    <submittedName>
        <fullName evidence="1">Uncharacterized protein</fullName>
    </submittedName>
</protein>
<name>A0A2P2QR01_RHIMU</name>